<dbReference type="Proteomes" id="UP000245802">
    <property type="component" value="Chromosome"/>
</dbReference>
<reference evidence="1 2" key="1">
    <citation type="submission" date="2018-01" db="EMBL/GenBank/DDBJ databases">
        <title>G. obscuriglobus.</title>
        <authorList>
            <person name="Franke J."/>
            <person name="Blomberg W."/>
            <person name="Selmecki A."/>
        </authorList>
    </citation>
    <scope>NUCLEOTIDE SEQUENCE [LARGE SCALE GENOMIC DNA]</scope>
    <source>
        <strain evidence="1 2">DSM 5831</strain>
    </source>
</reference>
<dbReference type="AlphaFoldDB" id="A0A2Z3GXV1"/>
<dbReference type="EMBL" id="CP025958">
    <property type="protein sequence ID" value="AWM35745.1"/>
    <property type="molecule type" value="Genomic_DNA"/>
</dbReference>
<accession>A0A2Z3GXV1</accession>
<evidence type="ECO:0000313" key="2">
    <source>
        <dbReference type="Proteomes" id="UP000245802"/>
    </source>
</evidence>
<dbReference type="OrthoDB" id="273552at2"/>
<dbReference type="RefSeq" id="WP_010048071.1">
    <property type="nucleotide sequence ID" value="NZ_CP025958.1"/>
</dbReference>
<evidence type="ECO:0000313" key="1">
    <source>
        <dbReference type="EMBL" id="AWM35745.1"/>
    </source>
</evidence>
<gene>
    <name evidence="1" type="ORF">C1280_01040</name>
</gene>
<keyword evidence="2" id="KW-1185">Reference proteome</keyword>
<proteinExistence type="predicted"/>
<sequence>MASFNIELRTGASLHPDGEPSDFVSEYAGVITCVDDETGAVTKVGRVAAMRVHAALAHNAGESLFDVCDSHSGELNYLHALLYEPERYHFREEVMARFDAAEPDLLVLDYVVLSPKWRKLKLGLLAVRKLVDLIGSGCGLAVSDISPLRHDAAGSLRVPPRWLTPYATDEERRAATVRLRRYYRRMGFSRLGRTPYYALPLNRVTPTATELLEPEQR</sequence>
<protein>
    <submittedName>
        <fullName evidence="1">Uncharacterized protein</fullName>
    </submittedName>
</protein>
<name>A0A2Z3GXV1_9BACT</name>
<organism evidence="1 2">
    <name type="scientific">Gemmata obscuriglobus</name>
    <dbReference type="NCBI Taxonomy" id="114"/>
    <lineage>
        <taxon>Bacteria</taxon>
        <taxon>Pseudomonadati</taxon>
        <taxon>Planctomycetota</taxon>
        <taxon>Planctomycetia</taxon>
        <taxon>Gemmatales</taxon>
        <taxon>Gemmataceae</taxon>
        <taxon>Gemmata</taxon>
    </lineage>
</organism>
<dbReference type="KEGG" id="gog:C1280_01040"/>